<sequence>MKRILRPAQNEGRTHEAQSMDRSVLWRRALPRGVRNPTPEIEQTALEEQVQASSDRLDFIAATPPPLVNAAHDDLAWKLDDYTGYPAPGALTPGMIAAVVKGKHIVAPWAVAPGSGGFAFNILDWARYAIAHLRDTSPAFTSVHALDFSSYNRASPPTRGPRAGARTTRTSSRGCSASGTTRCSAAPAA</sequence>
<accession>A9FC77</accession>
<reference evidence="2 3" key="1">
    <citation type="journal article" date="2007" name="Nat. Biotechnol.">
        <title>Complete genome sequence of the myxobacterium Sorangium cellulosum.</title>
        <authorList>
            <person name="Schneiker S."/>
            <person name="Perlova O."/>
            <person name="Kaiser O."/>
            <person name="Gerth K."/>
            <person name="Alici A."/>
            <person name="Altmeyer M.O."/>
            <person name="Bartels D."/>
            <person name="Bekel T."/>
            <person name="Beyer S."/>
            <person name="Bode E."/>
            <person name="Bode H.B."/>
            <person name="Bolten C.J."/>
            <person name="Choudhuri J.V."/>
            <person name="Doss S."/>
            <person name="Elnakady Y.A."/>
            <person name="Frank B."/>
            <person name="Gaigalat L."/>
            <person name="Goesmann A."/>
            <person name="Groeger C."/>
            <person name="Gross F."/>
            <person name="Jelsbak L."/>
            <person name="Jelsbak L."/>
            <person name="Kalinowski J."/>
            <person name="Kegler C."/>
            <person name="Knauber T."/>
            <person name="Konietzny S."/>
            <person name="Kopp M."/>
            <person name="Krause L."/>
            <person name="Krug D."/>
            <person name="Linke B."/>
            <person name="Mahmud T."/>
            <person name="Martinez-Arias R."/>
            <person name="McHardy A.C."/>
            <person name="Merai M."/>
            <person name="Meyer F."/>
            <person name="Mormann S."/>
            <person name="Munoz-Dorado J."/>
            <person name="Perez J."/>
            <person name="Pradella S."/>
            <person name="Rachid S."/>
            <person name="Raddatz G."/>
            <person name="Rosenau F."/>
            <person name="Rueckert C."/>
            <person name="Sasse F."/>
            <person name="Scharfe M."/>
            <person name="Schuster S.C."/>
            <person name="Suen G."/>
            <person name="Treuner-Lange A."/>
            <person name="Velicer G.J."/>
            <person name="Vorholter F.-J."/>
            <person name="Weissman K.J."/>
            <person name="Welch R.D."/>
            <person name="Wenzel S.C."/>
            <person name="Whitworth D.E."/>
            <person name="Wilhelm S."/>
            <person name="Wittmann C."/>
            <person name="Bloecker H."/>
            <person name="Puehler A."/>
            <person name="Mueller R."/>
        </authorList>
    </citation>
    <scope>NUCLEOTIDE SEQUENCE [LARGE SCALE GENOMIC DNA]</scope>
    <source>
        <strain evidence="3">So ce56</strain>
    </source>
</reference>
<feature type="compositionally biased region" description="Low complexity" evidence="1">
    <location>
        <begin position="153"/>
        <end position="182"/>
    </location>
</feature>
<dbReference type="AlphaFoldDB" id="A9FC77"/>
<evidence type="ECO:0000256" key="1">
    <source>
        <dbReference type="SAM" id="MobiDB-lite"/>
    </source>
</evidence>
<dbReference type="HOGENOM" id="CLU_1433617_0_0_7"/>
<feature type="region of interest" description="Disordered" evidence="1">
    <location>
        <begin position="1"/>
        <end position="20"/>
    </location>
</feature>
<dbReference type="KEGG" id="scl:sce1476"/>
<dbReference type="EMBL" id="AM746676">
    <property type="protein sequence ID" value="CAN91634.1"/>
    <property type="molecule type" value="Genomic_DNA"/>
</dbReference>
<evidence type="ECO:0000313" key="3">
    <source>
        <dbReference type="Proteomes" id="UP000002139"/>
    </source>
</evidence>
<evidence type="ECO:0000313" key="2">
    <source>
        <dbReference type="EMBL" id="CAN91634.1"/>
    </source>
</evidence>
<organism evidence="2 3">
    <name type="scientific">Sorangium cellulosum (strain So ce56)</name>
    <name type="common">Polyangium cellulosum (strain So ce56)</name>
    <dbReference type="NCBI Taxonomy" id="448385"/>
    <lineage>
        <taxon>Bacteria</taxon>
        <taxon>Pseudomonadati</taxon>
        <taxon>Myxococcota</taxon>
        <taxon>Polyangia</taxon>
        <taxon>Polyangiales</taxon>
        <taxon>Polyangiaceae</taxon>
        <taxon>Sorangium</taxon>
    </lineage>
</organism>
<name>A9FC77_SORC5</name>
<keyword evidence="3" id="KW-1185">Reference proteome</keyword>
<protein>
    <submittedName>
        <fullName evidence="2">Uncharacterized protein</fullName>
    </submittedName>
</protein>
<dbReference type="Proteomes" id="UP000002139">
    <property type="component" value="Chromosome"/>
</dbReference>
<gene>
    <name evidence="2" type="ordered locus">sce1476</name>
</gene>
<proteinExistence type="predicted"/>
<feature type="region of interest" description="Disordered" evidence="1">
    <location>
        <begin position="151"/>
        <end position="189"/>
    </location>
</feature>